<proteinExistence type="predicted"/>
<dbReference type="InParanoid" id="E4ZME0"/>
<evidence type="ECO:0000313" key="2">
    <source>
        <dbReference type="Proteomes" id="UP000002668"/>
    </source>
</evidence>
<dbReference type="EMBL" id="FP929094">
    <property type="protein sequence ID" value="CBX92489.1"/>
    <property type="molecule type" value="Genomic_DNA"/>
</dbReference>
<accession>E4ZME0</accession>
<reference evidence="2" key="1">
    <citation type="journal article" date="2011" name="Nat. Commun.">
        <title>Effector diversification within compartments of the Leptosphaeria maculans genome affected by Repeat-Induced Point mutations.</title>
        <authorList>
            <person name="Rouxel T."/>
            <person name="Grandaubert J."/>
            <person name="Hane J.K."/>
            <person name="Hoede C."/>
            <person name="van de Wouw A.P."/>
            <person name="Couloux A."/>
            <person name="Dominguez V."/>
            <person name="Anthouard V."/>
            <person name="Bally P."/>
            <person name="Bourras S."/>
            <person name="Cozijnsen A.J."/>
            <person name="Ciuffetti L.M."/>
            <person name="Degrave A."/>
            <person name="Dilmaghani A."/>
            <person name="Duret L."/>
            <person name="Fudal I."/>
            <person name="Goodwin S.B."/>
            <person name="Gout L."/>
            <person name="Glaser N."/>
            <person name="Linglin J."/>
            <person name="Kema G.H.J."/>
            <person name="Lapalu N."/>
            <person name="Lawrence C.B."/>
            <person name="May K."/>
            <person name="Meyer M."/>
            <person name="Ollivier B."/>
            <person name="Poulain J."/>
            <person name="Schoch C.L."/>
            <person name="Simon A."/>
            <person name="Spatafora J.W."/>
            <person name="Stachowiak A."/>
            <person name="Turgeon B.G."/>
            <person name="Tyler B.M."/>
            <person name="Vincent D."/>
            <person name="Weissenbach J."/>
            <person name="Amselem J."/>
            <person name="Quesneville H."/>
            <person name="Oliver R.P."/>
            <person name="Wincker P."/>
            <person name="Balesdent M.-H."/>
            <person name="Howlett B.J."/>
        </authorList>
    </citation>
    <scope>NUCLEOTIDE SEQUENCE [LARGE SCALE GENOMIC DNA]</scope>
    <source>
        <strain evidence="2">JN3 / isolate v23.1.3 / race Av1-4-5-6-7-8</strain>
    </source>
</reference>
<gene>
    <name evidence="1" type="ORF">LEMA_uP051950.1</name>
</gene>
<dbReference type="AlphaFoldDB" id="E4ZME0"/>
<keyword evidence="2" id="KW-1185">Reference proteome</keyword>
<dbReference type="VEuPathDB" id="FungiDB:LEMA_uP051950.1"/>
<name>E4ZME0_LEPMJ</name>
<organism evidence="2">
    <name type="scientific">Leptosphaeria maculans (strain JN3 / isolate v23.1.3 / race Av1-4-5-6-7-8)</name>
    <name type="common">Blackleg fungus</name>
    <name type="synonym">Phoma lingam</name>
    <dbReference type="NCBI Taxonomy" id="985895"/>
    <lineage>
        <taxon>Eukaryota</taxon>
        <taxon>Fungi</taxon>
        <taxon>Dikarya</taxon>
        <taxon>Ascomycota</taxon>
        <taxon>Pezizomycotina</taxon>
        <taxon>Dothideomycetes</taxon>
        <taxon>Pleosporomycetidae</taxon>
        <taxon>Pleosporales</taxon>
        <taxon>Pleosporineae</taxon>
        <taxon>Leptosphaeriaceae</taxon>
        <taxon>Plenodomus</taxon>
        <taxon>Plenodomus lingam/Leptosphaeria maculans species complex</taxon>
    </lineage>
</organism>
<protein>
    <submittedName>
        <fullName evidence="1">Predicted protein</fullName>
    </submittedName>
</protein>
<evidence type="ECO:0000313" key="1">
    <source>
        <dbReference type="EMBL" id="CBX92489.1"/>
    </source>
</evidence>
<dbReference type="HOGENOM" id="CLU_2776378_0_0_1"/>
<sequence>MKTMHGEKLKPIASAFSPRFRQWSRCPCPTYGNTVFQKAPAVLKHVSRCAKKRKRQYPDTRHPIHQLLA</sequence>
<dbReference type="Proteomes" id="UP000002668">
    <property type="component" value="Genome"/>
</dbReference>